<evidence type="ECO:0000313" key="5">
    <source>
        <dbReference type="Proteomes" id="UP000287124"/>
    </source>
</evidence>
<feature type="transmembrane region" description="Helical" evidence="1">
    <location>
        <begin position="522"/>
        <end position="543"/>
    </location>
</feature>
<dbReference type="AlphaFoldDB" id="A0A430M8J0"/>
<organism evidence="4 5">
    <name type="scientific">Fusarium euwallaceae</name>
    <dbReference type="NCBI Taxonomy" id="1147111"/>
    <lineage>
        <taxon>Eukaryota</taxon>
        <taxon>Fungi</taxon>
        <taxon>Dikarya</taxon>
        <taxon>Ascomycota</taxon>
        <taxon>Pezizomycotina</taxon>
        <taxon>Sordariomycetes</taxon>
        <taxon>Hypocreomycetidae</taxon>
        <taxon>Hypocreales</taxon>
        <taxon>Nectriaceae</taxon>
        <taxon>Fusarium</taxon>
        <taxon>Fusarium solani species complex</taxon>
    </lineage>
</organism>
<evidence type="ECO:0000259" key="3">
    <source>
        <dbReference type="Pfam" id="PF26640"/>
    </source>
</evidence>
<feature type="domain" description="DUF8212" evidence="3">
    <location>
        <begin position="226"/>
        <end position="280"/>
    </location>
</feature>
<dbReference type="Pfam" id="PF06985">
    <property type="entry name" value="HET"/>
    <property type="match status" value="1"/>
</dbReference>
<feature type="domain" description="Heterokaryon incompatibility" evidence="2">
    <location>
        <begin position="22"/>
        <end position="107"/>
    </location>
</feature>
<dbReference type="PANTHER" id="PTHR10622">
    <property type="entry name" value="HET DOMAIN-CONTAINING PROTEIN"/>
    <property type="match status" value="1"/>
</dbReference>
<protein>
    <submittedName>
        <fullName evidence="4">Uncharacterized protein</fullName>
    </submittedName>
</protein>
<dbReference type="EMBL" id="MIKF01000008">
    <property type="protein sequence ID" value="RTE84279.1"/>
    <property type="molecule type" value="Genomic_DNA"/>
</dbReference>
<keyword evidence="1" id="KW-1133">Transmembrane helix</keyword>
<keyword evidence="1" id="KW-0812">Transmembrane</keyword>
<proteinExistence type="predicted"/>
<feature type="transmembrane region" description="Helical" evidence="1">
    <location>
        <begin position="549"/>
        <end position="567"/>
    </location>
</feature>
<keyword evidence="5" id="KW-1185">Reference proteome</keyword>
<dbReference type="Pfam" id="PF26640">
    <property type="entry name" value="DUF8212"/>
    <property type="match status" value="1"/>
</dbReference>
<name>A0A430M8J0_9HYPO</name>
<gene>
    <name evidence="4" type="ORF">BHE90_001107</name>
</gene>
<evidence type="ECO:0000313" key="4">
    <source>
        <dbReference type="EMBL" id="RTE84279.1"/>
    </source>
</evidence>
<keyword evidence="1" id="KW-0472">Membrane</keyword>
<reference evidence="4 5" key="1">
    <citation type="submission" date="2017-06" db="EMBL/GenBank/DDBJ databases">
        <title>Comparative genomic analysis of Ambrosia Fusariam Clade fungi.</title>
        <authorList>
            <person name="Stajich J.E."/>
            <person name="Carrillo J."/>
            <person name="Kijimoto T."/>
            <person name="Eskalen A."/>
            <person name="O'Donnell K."/>
            <person name="Kasson M."/>
        </authorList>
    </citation>
    <scope>NUCLEOTIDE SEQUENCE [LARGE SCALE GENOMIC DNA]</scope>
    <source>
        <strain evidence="4 5">UCR1854</strain>
    </source>
</reference>
<evidence type="ECO:0000256" key="1">
    <source>
        <dbReference type="SAM" id="Phobius"/>
    </source>
</evidence>
<comment type="caution">
    <text evidence="4">The sequence shown here is derived from an EMBL/GenBank/DDBJ whole genome shotgun (WGS) entry which is preliminary data.</text>
</comment>
<sequence length="611" mass="70669">MRLINTKTLKLEEFNEVNRPPYATLSHTWGDQEVTFEDMQDDSGKYVLKAGYRKILQTCKVARGSNIDYAWVDTCCIDKSSSAELSEAINSMFRWYHDAEICYAYLPDVDGVFERPWTIVESRWFTRGWTLQELIAPRKLVFYAPTWELIDSRSSLSGLIAAGSGIDKRLLQDDRDDLSRILRNSSIAQRMSWASRRETTRTEDLAYCLLGIFDINMPLLYGEGKKAFTRLQEEIIRHTDDQSIFAWGLSSDNTHDLRSRNSTSVLASSPIAFAESEDIVSVDTCKESAPFSITNRGIRIDLRIRRTFAHTYGIMSCRRKQSTELLVILLWELPGNRFYRIDQRPISWTSHLSWKRTPNTTVYLMTTPPPEIYRIPPGSFFVKPMPEEIFVKSVTTGYTWSPATGLVTMDKPDDRFGSEVELHLILEPKIYGRSRRHKGSTTVSIWVRRPSWYPPETEWVTYDVRYYDQLGNRSESFGPFFAKVEKQIIFGQRVIVVEVFCWEKEEGIVKRLQWTQMRLGRLLDRCIFGVIGVPWSWLIIFLLKMITSVILFRPVLTVAVVLIIWSIRDSEFELLLIEEFKESIFSSMEEMKGNPAFGVGSLRGAAGLSWY</sequence>
<dbReference type="PANTHER" id="PTHR10622:SF10">
    <property type="entry name" value="HET DOMAIN-CONTAINING PROTEIN"/>
    <property type="match status" value="1"/>
</dbReference>
<dbReference type="Proteomes" id="UP000287124">
    <property type="component" value="Unassembled WGS sequence"/>
</dbReference>
<evidence type="ECO:0000259" key="2">
    <source>
        <dbReference type="Pfam" id="PF06985"/>
    </source>
</evidence>
<accession>A0A430M8J0</accession>
<dbReference type="InterPro" id="IPR010730">
    <property type="entry name" value="HET"/>
</dbReference>
<dbReference type="InterPro" id="IPR058525">
    <property type="entry name" value="DUF8212"/>
</dbReference>